<evidence type="ECO:0000313" key="1">
    <source>
        <dbReference type="EMBL" id="SHL07599.1"/>
    </source>
</evidence>
<evidence type="ECO:0000313" key="2">
    <source>
        <dbReference type="Proteomes" id="UP000184028"/>
    </source>
</evidence>
<sequence length="155" mass="18239">MKSTLEIANRFKETILNGTWIANTNYKHQLENLDWKIATTPVKNLNTISVLAQHIHYYINGINSVFKGGTLDIKDKFSFDFPPIHSQEEWNTFLTKFWASAEEFTFFIEQMPEEKLDQVFVDEKYGTYRRNIDAMIEHSYYHLGQIVLIRKLLAA</sequence>
<dbReference type="RefSeq" id="WP_068843526.1">
    <property type="nucleotide sequence ID" value="NZ_FRBT01000001.1"/>
</dbReference>
<gene>
    <name evidence="1" type="ORF">SAMN05444484_101216</name>
</gene>
<accession>A0A1M6XP24</accession>
<dbReference type="STRING" id="946677.SAMN05444484_101216"/>
<name>A0A1M6XP24_9FLAO</name>
<evidence type="ECO:0008006" key="3">
    <source>
        <dbReference type="Google" id="ProtNLM"/>
    </source>
</evidence>
<dbReference type="OrthoDB" id="9814103at2"/>
<protein>
    <recommendedName>
        <fullName evidence="3">DUF1572 domain-containing protein</fullName>
    </recommendedName>
</protein>
<dbReference type="SUPFAM" id="SSF109854">
    <property type="entry name" value="DinB/YfiT-like putative metalloenzymes"/>
    <property type="match status" value="1"/>
</dbReference>
<dbReference type="AlphaFoldDB" id="A0A1M6XP24"/>
<dbReference type="EMBL" id="FRBT01000001">
    <property type="protein sequence ID" value="SHL07599.1"/>
    <property type="molecule type" value="Genomic_DNA"/>
</dbReference>
<reference evidence="2" key="1">
    <citation type="submission" date="2016-11" db="EMBL/GenBank/DDBJ databases">
        <authorList>
            <person name="Varghese N."/>
            <person name="Submissions S."/>
        </authorList>
    </citation>
    <scope>NUCLEOTIDE SEQUENCE [LARGE SCALE GENOMIC DNA]</scope>
    <source>
        <strain evidence="2">DSM 24724</strain>
    </source>
</reference>
<keyword evidence="2" id="KW-1185">Reference proteome</keyword>
<organism evidence="1 2">
    <name type="scientific">Flavobacterium chilense</name>
    <dbReference type="NCBI Taxonomy" id="946677"/>
    <lineage>
        <taxon>Bacteria</taxon>
        <taxon>Pseudomonadati</taxon>
        <taxon>Bacteroidota</taxon>
        <taxon>Flavobacteriia</taxon>
        <taxon>Flavobacteriales</taxon>
        <taxon>Flavobacteriaceae</taxon>
        <taxon>Flavobacterium</taxon>
    </lineage>
</organism>
<dbReference type="InterPro" id="IPR034660">
    <property type="entry name" value="DinB/YfiT-like"/>
</dbReference>
<dbReference type="Proteomes" id="UP000184028">
    <property type="component" value="Unassembled WGS sequence"/>
</dbReference>
<dbReference type="Gene3D" id="1.20.120.450">
    <property type="entry name" value="dinb family like domain"/>
    <property type="match status" value="1"/>
</dbReference>
<proteinExistence type="predicted"/>